<evidence type="ECO:0000313" key="2">
    <source>
        <dbReference type="Proteomes" id="UP001342826"/>
    </source>
</evidence>
<dbReference type="RefSeq" id="WP_328015860.1">
    <property type="nucleotide sequence ID" value="NZ_JARTFS010000018.1"/>
</dbReference>
<dbReference type="Pfam" id="PF20119">
    <property type="entry name" value="DUF6509"/>
    <property type="match status" value="1"/>
</dbReference>
<proteinExistence type="predicted"/>
<dbReference type="InterPro" id="IPR045424">
    <property type="entry name" value="DUF6509"/>
</dbReference>
<evidence type="ECO:0000313" key="1">
    <source>
        <dbReference type="EMBL" id="MED4403781.1"/>
    </source>
</evidence>
<organism evidence="1 2">
    <name type="scientific">Metabacillus fastidiosus</name>
    <dbReference type="NCBI Taxonomy" id="1458"/>
    <lineage>
        <taxon>Bacteria</taxon>
        <taxon>Bacillati</taxon>
        <taxon>Bacillota</taxon>
        <taxon>Bacilli</taxon>
        <taxon>Bacillales</taxon>
        <taxon>Bacillaceae</taxon>
        <taxon>Metabacillus</taxon>
    </lineage>
</organism>
<dbReference type="EMBL" id="JARTFS010000018">
    <property type="protein sequence ID" value="MED4403781.1"/>
    <property type="molecule type" value="Genomic_DNA"/>
</dbReference>
<keyword evidence="2" id="KW-1185">Reference proteome</keyword>
<accession>A0ABU6P6I4</accession>
<comment type="caution">
    <text evidence="1">The sequence shown here is derived from an EMBL/GenBank/DDBJ whole genome shotgun (WGS) entry which is preliminary data.</text>
</comment>
<sequence length="94" mass="11000">MEITNAVLEEIIDPTGILQGERYEVILQVNIDEDDDLYTENGIYIKVIYAVQDGKGKIAQYYLIENKTEKHLDFALEEEEEKIIDEYCQKLIQE</sequence>
<gene>
    <name evidence="1" type="ORF">P9271_20945</name>
</gene>
<reference evidence="1 2" key="1">
    <citation type="submission" date="2023-03" db="EMBL/GenBank/DDBJ databases">
        <title>Bacillus Genome Sequencing.</title>
        <authorList>
            <person name="Dunlap C."/>
        </authorList>
    </citation>
    <scope>NUCLEOTIDE SEQUENCE [LARGE SCALE GENOMIC DNA]</scope>
    <source>
        <strain evidence="1 2">NRS-1717</strain>
    </source>
</reference>
<name>A0ABU6P6I4_9BACI</name>
<dbReference type="Proteomes" id="UP001342826">
    <property type="component" value="Unassembled WGS sequence"/>
</dbReference>
<protein>
    <submittedName>
        <fullName evidence="1">DUF6509 family protein</fullName>
    </submittedName>
</protein>